<protein>
    <submittedName>
        <fullName evidence="1">Uncharacterized protein</fullName>
    </submittedName>
</protein>
<dbReference type="EMBL" id="ML978069">
    <property type="protein sequence ID" value="KAF2015730.1"/>
    <property type="molecule type" value="Genomic_DNA"/>
</dbReference>
<proteinExistence type="predicted"/>
<dbReference type="Proteomes" id="UP000799778">
    <property type="component" value="Unassembled WGS sequence"/>
</dbReference>
<dbReference type="GeneID" id="54289340"/>
<keyword evidence="2" id="KW-1185">Reference proteome</keyword>
<name>A0A6A5XSR5_9PLEO</name>
<organism evidence="1 2">
    <name type="scientific">Aaosphaeria arxii CBS 175.79</name>
    <dbReference type="NCBI Taxonomy" id="1450172"/>
    <lineage>
        <taxon>Eukaryota</taxon>
        <taxon>Fungi</taxon>
        <taxon>Dikarya</taxon>
        <taxon>Ascomycota</taxon>
        <taxon>Pezizomycotina</taxon>
        <taxon>Dothideomycetes</taxon>
        <taxon>Pleosporomycetidae</taxon>
        <taxon>Pleosporales</taxon>
        <taxon>Pleosporales incertae sedis</taxon>
        <taxon>Aaosphaeria</taxon>
    </lineage>
</organism>
<evidence type="ECO:0000313" key="1">
    <source>
        <dbReference type="EMBL" id="KAF2015730.1"/>
    </source>
</evidence>
<evidence type="ECO:0000313" key="2">
    <source>
        <dbReference type="Proteomes" id="UP000799778"/>
    </source>
</evidence>
<sequence length="165" mass="18396">MKTNLSIGDCGDFPVRSISWVENKACPEHCLSGHTITCPRKCFVTLWVIVQNPQSGHETTVLASIGGNPEGEPILDFLTLGTYTNKITDTAKRIETPVQTKLEGFNLKAVVDRLSDLNQTLEFDREGDPHHKKWAIRQLEALSGWLLKEENIDVARGEMDSAFDS</sequence>
<dbReference type="RefSeq" id="XP_033384069.1">
    <property type="nucleotide sequence ID" value="XM_033531943.1"/>
</dbReference>
<accession>A0A6A5XSR5</accession>
<reference evidence="1" key="1">
    <citation type="journal article" date="2020" name="Stud. Mycol.">
        <title>101 Dothideomycetes genomes: a test case for predicting lifestyles and emergence of pathogens.</title>
        <authorList>
            <person name="Haridas S."/>
            <person name="Albert R."/>
            <person name="Binder M."/>
            <person name="Bloem J."/>
            <person name="Labutti K."/>
            <person name="Salamov A."/>
            <person name="Andreopoulos B."/>
            <person name="Baker S."/>
            <person name="Barry K."/>
            <person name="Bills G."/>
            <person name="Bluhm B."/>
            <person name="Cannon C."/>
            <person name="Castanera R."/>
            <person name="Culley D."/>
            <person name="Daum C."/>
            <person name="Ezra D."/>
            <person name="Gonzalez J."/>
            <person name="Henrissat B."/>
            <person name="Kuo A."/>
            <person name="Liang C."/>
            <person name="Lipzen A."/>
            <person name="Lutzoni F."/>
            <person name="Magnuson J."/>
            <person name="Mondo S."/>
            <person name="Nolan M."/>
            <person name="Ohm R."/>
            <person name="Pangilinan J."/>
            <person name="Park H.-J."/>
            <person name="Ramirez L."/>
            <person name="Alfaro M."/>
            <person name="Sun H."/>
            <person name="Tritt A."/>
            <person name="Yoshinaga Y."/>
            <person name="Zwiers L.-H."/>
            <person name="Turgeon B."/>
            <person name="Goodwin S."/>
            <person name="Spatafora J."/>
            <person name="Crous P."/>
            <person name="Grigoriev I."/>
        </authorList>
    </citation>
    <scope>NUCLEOTIDE SEQUENCE</scope>
    <source>
        <strain evidence="1">CBS 175.79</strain>
    </source>
</reference>
<dbReference type="AlphaFoldDB" id="A0A6A5XSR5"/>
<gene>
    <name evidence="1" type="ORF">BU24DRAFT_461962</name>
</gene>